<dbReference type="GO" id="GO:0003700">
    <property type="term" value="F:DNA-binding transcription factor activity"/>
    <property type="evidence" value="ECO:0007669"/>
    <property type="project" value="InterPro"/>
</dbReference>
<dbReference type="PANTHER" id="PTHR30363:SF44">
    <property type="entry name" value="AGA OPERON TRANSCRIPTIONAL REPRESSOR-RELATED"/>
    <property type="match status" value="1"/>
</dbReference>
<dbReference type="InterPro" id="IPR036390">
    <property type="entry name" value="WH_DNA-bd_sf"/>
</dbReference>
<protein>
    <submittedName>
        <fullName evidence="5">Transcriptional regulator, DeoR family</fullName>
    </submittedName>
</protein>
<dbReference type="AlphaFoldDB" id="A0A3P3XR47"/>
<gene>
    <name evidence="5" type="ORF">SPIRO4BDMA_50054</name>
</gene>
<keyword evidence="1" id="KW-0805">Transcription regulation</keyword>
<feature type="domain" description="HTH deoR-type" evidence="4">
    <location>
        <begin position="15"/>
        <end position="70"/>
    </location>
</feature>
<dbReference type="InterPro" id="IPR014036">
    <property type="entry name" value="DeoR-like_C"/>
</dbReference>
<evidence type="ECO:0000256" key="1">
    <source>
        <dbReference type="ARBA" id="ARBA00023015"/>
    </source>
</evidence>
<dbReference type="SUPFAM" id="SSF46785">
    <property type="entry name" value="Winged helix' DNA-binding domain"/>
    <property type="match status" value="1"/>
</dbReference>
<organism evidence="5">
    <name type="scientific">uncultured spirochete</name>
    <dbReference type="NCBI Taxonomy" id="156406"/>
    <lineage>
        <taxon>Bacteria</taxon>
        <taxon>Pseudomonadati</taxon>
        <taxon>Spirochaetota</taxon>
        <taxon>Spirochaetia</taxon>
        <taxon>Spirochaetales</taxon>
        <taxon>environmental samples</taxon>
    </lineage>
</organism>
<accession>A0A3P3XR47</accession>
<evidence type="ECO:0000313" key="5">
    <source>
        <dbReference type="EMBL" id="SLM18539.1"/>
    </source>
</evidence>
<dbReference type="PANTHER" id="PTHR30363">
    <property type="entry name" value="HTH-TYPE TRANSCRIPTIONAL REGULATOR SRLR-RELATED"/>
    <property type="match status" value="1"/>
</dbReference>
<dbReference type="SMART" id="SM01134">
    <property type="entry name" value="DeoRC"/>
    <property type="match status" value="1"/>
</dbReference>
<evidence type="ECO:0000256" key="3">
    <source>
        <dbReference type="ARBA" id="ARBA00023163"/>
    </source>
</evidence>
<dbReference type="PROSITE" id="PS00894">
    <property type="entry name" value="HTH_DEOR_1"/>
    <property type="match status" value="1"/>
</dbReference>
<dbReference type="InterPro" id="IPR037171">
    <property type="entry name" value="NagB/RpiA_transferase-like"/>
</dbReference>
<dbReference type="SMART" id="SM00420">
    <property type="entry name" value="HTH_DEOR"/>
    <property type="match status" value="1"/>
</dbReference>
<evidence type="ECO:0000256" key="2">
    <source>
        <dbReference type="ARBA" id="ARBA00023125"/>
    </source>
</evidence>
<dbReference type="Gene3D" id="3.40.50.1360">
    <property type="match status" value="1"/>
</dbReference>
<dbReference type="InterPro" id="IPR036388">
    <property type="entry name" value="WH-like_DNA-bd_sf"/>
</dbReference>
<keyword evidence="3" id="KW-0804">Transcription</keyword>
<dbReference type="PRINTS" id="PR00037">
    <property type="entry name" value="HTHLACR"/>
</dbReference>
<keyword evidence="2" id="KW-0238">DNA-binding</keyword>
<dbReference type="Pfam" id="PF08220">
    <property type="entry name" value="HTH_DeoR"/>
    <property type="match status" value="1"/>
</dbReference>
<dbReference type="PROSITE" id="PS51000">
    <property type="entry name" value="HTH_DEOR_2"/>
    <property type="match status" value="1"/>
</dbReference>
<dbReference type="InterPro" id="IPR050313">
    <property type="entry name" value="Carb_Metab_HTH_regulators"/>
</dbReference>
<dbReference type="SUPFAM" id="SSF100950">
    <property type="entry name" value="NagB/RpiA/CoA transferase-like"/>
    <property type="match status" value="1"/>
</dbReference>
<dbReference type="GO" id="GO:0003677">
    <property type="term" value="F:DNA binding"/>
    <property type="evidence" value="ECO:0007669"/>
    <property type="project" value="UniProtKB-KW"/>
</dbReference>
<name>A0A3P3XR47_9SPIR</name>
<dbReference type="Pfam" id="PF00455">
    <property type="entry name" value="DeoRC"/>
    <property type="match status" value="1"/>
</dbReference>
<dbReference type="Gene3D" id="1.10.10.10">
    <property type="entry name" value="Winged helix-like DNA-binding domain superfamily/Winged helix DNA-binding domain"/>
    <property type="match status" value="1"/>
</dbReference>
<dbReference type="InterPro" id="IPR001034">
    <property type="entry name" value="DeoR_HTH"/>
</dbReference>
<dbReference type="InterPro" id="IPR018356">
    <property type="entry name" value="Tscrpt_reg_HTH_DeoR_CS"/>
</dbReference>
<proteinExistence type="predicted"/>
<evidence type="ECO:0000259" key="4">
    <source>
        <dbReference type="PROSITE" id="PS51000"/>
    </source>
</evidence>
<sequence>MIISTIMGRVTDIKNYLRQQEIVRMLQTEQIIRVSELINRFSVTPATIRRDLSVLERAGKIQRTRGEARIVQSQSIVLPFFQRSELQTSEKIAIAKTARDLIADNQAIILDSGTTTLAIAQQLFNKKQLTVITNSIPISYVFANQDIEVRLSGGIVLPAHMALIGPDAEAYFRGIQVDICFIGASGVRSGSGFTTSSPFECSIKQQMMRAARQVVAVVDSSKFSISRIIEFARFEEINKLITTYPINDKESLSRLEKLGVEIIYAQV</sequence>
<reference evidence="5" key="1">
    <citation type="submission" date="2017-02" db="EMBL/GenBank/DDBJ databases">
        <authorList>
            <person name="Regsiter A."/>
            <person name="William W."/>
        </authorList>
    </citation>
    <scope>NUCLEOTIDE SEQUENCE</scope>
    <source>
        <strain evidence="5">BdmA 4</strain>
    </source>
</reference>
<dbReference type="EMBL" id="FWDO01000005">
    <property type="protein sequence ID" value="SLM18539.1"/>
    <property type="molecule type" value="Genomic_DNA"/>
</dbReference>